<dbReference type="SMART" id="SM00060">
    <property type="entry name" value="FN3"/>
    <property type="match status" value="2"/>
</dbReference>
<keyword evidence="2" id="KW-0326">Glycosidase</keyword>
<accession>A0A975FMA7</accession>
<keyword evidence="3" id="KW-0624">Polysaccharide degradation</keyword>
<protein>
    <submittedName>
        <fullName evidence="5">Fibronectin type III domain-containing protein</fullName>
    </submittedName>
</protein>
<sequence length="683" mass="71368">MATWNYTLAGGYQLRLIVNQGTQNVGGNYTPAPSSLRLVKGSGSGKWADGPHYWSVRVGTFYAEGSIPSYDFRGSVTEIVLWSGTPNLTHNAAGYLTAAVAAGFDDNNVWGELGDGNIASSITFSRIPKTPGAPTGLSAGATTASSVTLAWKAPGDNGGKSITEYQVQFATNSAFTAGVGTKTFSGSGTTGKTVPGLTPGPAYYFRVRARNERGYSGYSGTVSKTPALPAPTLAALTQTTGGALVVNWSAPSPSTGLTGYRVQIATNSAFSANLINVDISGTGTSYARTGLIGGRHYYVRVAARTAGGINTYSGARSHLLVLESGNLAGWSRVGTKPAAVSYFTTSGLRRGTAGGKQALWLESLSTAGASLPANAHGIQRTVTGLTVGKAYRLEASGLRSGAPAGDAYRLRVVGEGDGPAVTLGTASTSLGSVEFVADATSAVLQILLAEAVTVAGATDSVERAGFHGIRLLELATDYPQRLRETILESDLATHFDLACNSVGATWSVGPDGTTRFQLPGTALPVSAIFSDEIDDSAHSYIDVTAGYDTRAMVNRLEVTNYGVDAARTNEQNDTLVVSSPASIAAYGTRSQTLRTNLYAEAPYDESLTARLAAILDARDEPELLISQLRLNAQQDLTMAAGLDVGQRILARFNGHEQDSQIIAITHDIQPARWLVTLDLQPLE</sequence>
<dbReference type="RefSeq" id="WP_210897375.1">
    <property type="nucleotide sequence ID" value="NZ_CP071696.1"/>
</dbReference>
<dbReference type="InterPro" id="IPR003961">
    <property type="entry name" value="FN3_dom"/>
</dbReference>
<dbReference type="InterPro" id="IPR036116">
    <property type="entry name" value="FN3_sf"/>
</dbReference>
<evidence type="ECO:0000313" key="5">
    <source>
        <dbReference type="EMBL" id="QTX04108.1"/>
    </source>
</evidence>
<dbReference type="PRINTS" id="PR00014">
    <property type="entry name" value="FNTYPEIII"/>
</dbReference>
<dbReference type="GO" id="GO:0016798">
    <property type="term" value="F:hydrolase activity, acting on glycosyl bonds"/>
    <property type="evidence" value="ECO:0007669"/>
    <property type="project" value="UniProtKB-KW"/>
</dbReference>
<dbReference type="InterPro" id="IPR013783">
    <property type="entry name" value="Ig-like_fold"/>
</dbReference>
<keyword evidence="3" id="KW-0119">Carbohydrate metabolism</keyword>
<dbReference type="SUPFAM" id="SSF49265">
    <property type="entry name" value="Fibronectin type III"/>
    <property type="match status" value="1"/>
</dbReference>
<dbReference type="KEGG" id="aarc:G127AT_12515"/>
<proteinExistence type="predicted"/>
<dbReference type="AlphaFoldDB" id="A0A975FMA7"/>
<evidence type="ECO:0000256" key="2">
    <source>
        <dbReference type="ARBA" id="ARBA00023295"/>
    </source>
</evidence>
<reference evidence="5" key="1">
    <citation type="submission" date="2021-03" db="EMBL/GenBank/DDBJ databases">
        <title>Agromyces archimandritus sp. nov., isolated from the cockroach Archimandrita tessellata.</title>
        <authorList>
            <person name="Guzman J."/>
            <person name="Ortuzar M."/>
            <person name="Poehlein A."/>
            <person name="Daniel R."/>
            <person name="Trujillo M."/>
            <person name="Vilcinskas A."/>
        </authorList>
    </citation>
    <scope>NUCLEOTIDE SEQUENCE</scope>
    <source>
        <strain evidence="5">G127AT</strain>
    </source>
</reference>
<evidence type="ECO:0000256" key="3">
    <source>
        <dbReference type="ARBA" id="ARBA00023326"/>
    </source>
</evidence>
<dbReference type="EMBL" id="CP071696">
    <property type="protein sequence ID" value="QTX04108.1"/>
    <property type="molecule type" value="Genomic_DNA"/>
</dbReference>
<evidence type="ECO:0000313" key="6">
    <source>
        <dbReference type="Proteomes" id="UP000671914"/>
    </source>
</evidence>
<dbReference type="Proteomes" id="UP000671914">
    <property type="component" value="Chromosome"/>
</dbReference>
<dbReference type="PROSITE" id="PS50853">
    <property type="entry name" value="FN3"/>
    <property type="match status" value="2"/>
</dbReference>
<keyword evidence="6" id="KW-1185">Reference proteome</keyword>
<keyword evidence="2" id="KW-0378">Hydrolase</keyword>
<dbReference type="Gene3D" id="2.60.40.10">
    <property type="entry name" value="Immunoglobulins"/>
    <property type="match status" value="2"/>
</dbReference>
<dbReference type="PANTHER" id="PTHR13817:SF73">
    <property type="entry name" value="FIBRONECTIN TYPE-III DOMAIN-CONTAINING PROTEIN"/>
    <property type="match status" value="1"/>
</dbReference>
<feature type="domain" description="Fibronectin type-III" evidence="4">
    <location>
        <begin position="133"/>
        <end position="230"/>
    </location>
</feature>
<feature type="domain" description="Fibronectin type-III" evidence="4">
    <location>
        <begin position="231"/>
        <end position="324"/>
    </location>
</feature>
<dbReference type="InterPro" id="IPR050964">
    <property type="entry name" value="Striated_Muscle_Regulatory"/>
</dbReference>
<dbReference type="GO" id="GO:0000272">
    <property type="term" value="P:polysaccharide catabolic process"/>
    <property type="evidence" value="ECO:0007669"/>
    <property type="project" value="UniProtKB-KW"/>
</dbReference>
<keyword evidence="1" id="KW-0677">Repeat</keyword>
<evidence type="ECO:0000256" key="1">
    <source>
        <dbReference type="ARBA" id="ARBA00022737"/>
    </source>
</evidence>
<dbReference type="PANTHER" id="PTHR13817">
    <property type="entry name" value="TITIN"/>
    <property type="match status" value="1"/>
</dbReference>
<name>A0A975FMA7_9MICO</name>
<dbReference type="CDD" id="cd00063">
    <property type="entry name" value="FN3"/>
    <property type="match status" value="2"/>
</dbReference>
<organism evidence="5 6">
    <name type="scientific">Agromyces archimandritae</name>
    <dbReference type="NCBI Taxonomy" id="2781962"/>
    <lineage>
        <taxon>Bacteria</taxon>
        <taxon>Bacillati</taxon>
        <taxon>Actinomycetota</taxon>
        <taxon>Actinomycetes</taxon>
        <taxon>Micrococcales</taxon>
        <taxon>Microbacteriaceae</taxon>
        <taxon>Agromyces</taxon>
    </lineage>
</organism>
<gene>
    <name evidence="5" type="ORF">G127AT_12515</name>
</gene>
<dbReference type="Pfam" id="PF00041">
    <property type="entry name" value="fn3"/>
    <property type="match status" value="2"/>
</dbReference>
<evidence type="ECO:0000259" key="4">
    <source>
        <dbReference type="PROSITE" id="PS50853"/>
    </source>
</evidence>